<dbReference type="OrthoDB" id="48317at2759"/>
<dbReference type="InterPro" id="IPR036291">
    <property type="entry name" value="NAD(P)-bd_dom_sf"/>
</dbReference>
<gene>
    <name evidence="6" type="ORF">ABL_08122</name>
</gene>
<evidence type="ECO:0000256" key="3">
    <source>
        <dbReference type="ARBA" id="ARBA00022857"/>
    </source>
</evidence>
<evidence type="ECO:0000259" key="5">
    <source>
        <dbReference type="SMART" id="SM00829"/>
    </source>
</evidence>
<dbReference type="InterPro" id="IPR011032">
    <property type="entry name" value="GroES-like_sf"/>
</dbReference>
<dbReference type="CDD" id="cd08249">
    <property type="entry name" value="enoyl_reductase_like"/>
    <property type="match status" value="1"/>
</dbReference>
<evidence type="ECO:0000313" key="7">
    <source>
        <dbReference type="Proteomes" id="UP000068243"/>
    </source>
</evidence>
<evidence type="ECO:0000313" key="6">
    <source>
        <dbReference type="EMBL" id="GAQ45461.1"/>
    </source>
</evidence>
<dbReference type="EMBL" id="BCMY01000016">
    <property type="protein sequence ID" value="GAQ45461.1"/>
    <property type="molecule type" value="Genomic_DNA"/>
</dbReference>
<proteinExistence type="inferred from homology"/>
<dbReference type="GO" id="GO:0000166">
    <property type="term" value="F:nucleotide binding"/>
    <property type="evidence" value="ECO:0007669"/>
    <property type="project" value="UniProtKB-KW"/>
</dbReference>
<dbReference type="Pfam" id="PF00107">
    <property type="entry name" value="ADH_zinc_N"/>
    <property type="match status" value="1"/>
</dbReference>
<evidence type="ECO:0000256" key="1">
    <source>
        <dbReference type="ARBA" id="ARBA00008072"/>
    </source>
</evidence>
<dbReference type="SUPFAM" id="SSF50129">
    <property type="entry name" value="GroES-like"/>
    <property type="match status" value="1"/>
</dbReference>
<dbReference type="InterPro" id="IPR047122">
    <property type="entry name" value="Trans-enoyl_RdTase-like"/>
</dbReference>
<comment type="similarity">
    <text evidence="1">Belongs to the zinc-containing alcohol dehydrogenase family.</text>
</comment>
<dbReference type="InterPro" id="IPR013154">
    <property type="entry name" value="ADH-like_N"/>
</dbReference>
<dbReference type="GO" id="GO:0016651">
    <property type="term" value="F:oxidoreductase activity, acting on NAD(P)H"/>
    <property type="evidence" value="ECO:0007669"/>
    <property type="project" value="InterPro"/>
</dbReference>
<dbReference type="VEuPathDB" id="FungiDB:ATCC64974_64660"/>
<protein>
    <submittedName>
        <fullName evidence="6">Oxidoreductase, zinc-binding dehydrogenase family superfamily</fullName>
    </submittedName>
</protein>
<reference evidence="7" key="1">
    <citation type="journal article" date="2016" name="Genome Announc.">
        <title>Draft genome sequence of Aspergillus niger strain An76.</title>
        <authorList>
            <person name="Gong W."/>
            <person name="Cheng Z."/>
            <person name="Zhang H."/>
            <person name="Liu L."/>
            <person name="Gao P."/>
            <person name="Wang L."/>
        </authorList>
    </citation>
    <scope>NUCLEOTIDE SEQUENCE [LARGE SCALE GENOMIC DNA]</scope>
    <source>
        <strain evidence="7">An76</strain>
    </source>
</reference>
<dbReference type="Gene3D" id="3.40.50.720">
    <property type="entry name" value="NAD(P)-binding Rossmann-like Domain"/>
    <property type="match status" value="1"/>
</dbReference>
<dbReference type="VEuPathDB" id="FungiDB:An17g00640"/>
<dbReference type="VEuPathDB" id="FungiDB:M747DRAFT_295725"/>
<comment type="caution">
    <text evidence="6">The sequence shown here is derived from an EMBL/GenBank/DDBJ whole genome shotgun (WGS) entry which is preliminary data.</text>
</comment>
<dbReference type="Gene3D" id="3.90.180.10">
    <property type="entry name" value="Medium-chain alcohol dehydrogenases, catalytic domain"/>
    <property type="match status" value="1"/>
</dbReference>
<accession>A0A100IR10</accession>
<dbReference type="VEuPathDB" id="FungiDB:ASPNIDRAFT2_1136435"/>
<keyword evidence="4" id="KW-0560">Oxidoreductase</keyword>
<dbReference type="AlphaFoldDB" id="A0A100IR10"/>
<dbReference type="SUPFAM" id="SSF51735">
    <property type="entry name" value="NAD(P)-binding Rossmann-fold domains"/>
    <property type="match status" value="1"/>
</dbReference>
<dbReference type="InterPro" id="IPR013149">
    <property type="entry name" value="ADH-like_C"/>
</dbReference>
<dbReference type="PANTHER" id="PTHR45348">
    <property type="entry name" value="HYPOTHETICAL OXIDOREDUCTASE (EUROFUNG)"/>
    <property type="match status" value="1"/>
</dbReference>
<dbReference type="Proteomes" id="UP000068243">
    <property type="component" value="Unassembled WGS sequence"/>
</dbReference>
<evidence type="ECO:0000256" key="2">
    <source>
        <dbReference type="ARBA" id="ARBA00022741"/>
    </source>
</evidence>
<organism evidence="6 7">
    <name type="scientific">Aspergillus niger</name>
    <dbReference type="NCBI Taxonomy" id="5061"/>
    <lineage>
        <taxon>Eukaryota</taxon>
        <taxon>Fungi</taxon>
        <taxon>Dikarya</taxon>
        <taxon>Ascomycota</taxon>
        <taxon>Pezizomycotina</taxon>
        <taxon>Eurotiomycetes</taxon>
        <taxon>Eurotiomycetidae</taxon>
        <taxon>Eurotiales</taxon>
        <taxon>Aspergillaceae</taxon>
        <taxon>Aspergillus</taxon>
        <taxon>Aspergillus subgen. Circumdati</taxon>
    </lineage>
</organism>
<feature type="domain" description="Enoyl reductase (ER)" evidence="5">
    <location>
        <begin position="14"/>
        <end position="342"/>
    </location>
</feature>
<dbReference type="OMA" id="WIKYPFI"/>
<evidence type="ECO:0000256" key="4">
    <source>
        <dbReference type="ARBA" id="ARBA00023002"/>
    </source>
</evidence>
<keyword evidence="3" id="KW-0521">NADP</keyword>
<dbReference type="Pfam" id="PF08240">
    <property type="entry name" value="ADH_N"/>
    <property type="match status" value="1"/>
</dbReference>
<dbReference type="SMART" id="SM00829">
    <property type="entry name" value="PKS_ER"/>
    <property type="match status" value="1"/>
</dbReference>
<dbReference type="PaxDb" id="5061-CADANGAP00013211"/>
<name>A0A100IR10_ASPNG</name>
<dbReference type="InterPro" id="IPR020843">
    <property type="entry name" value="ER"/>
</dbReference>
<dbReference type="PANTHER" id="PTHR45348:SF2">
    <property type="entry name" value="ZINC-TYPE ALCOHOL DEHYDROGENASE-LIKE PROTEIN C2E1P3.01"/>
    <property type="match status" value="1"/>
</dbReference>
<sequence length="344" mass="35923">MTPTNTAAWIKSEKAYPLEIDSAPYTHPGENELVIKNHSIGLNLVDYARQDLGSALFAWTPYPAIMGSDVAGEVVEVGPGPVSSRFKPGDRVLGLTGELKSTRSSKGAFQKYVVLHANMTSPIPSDLSYADAAGIPLGISTAACGLFQKDYLALQHPTAPRAPSTGQTVLIWSGSSSVGSNAIQLAVAAGYEVITTASPRNYDFVKSLGASHVFDYKSETVVEDIIAAFRGKSSAGALAIGPESPEKCGQIVARVEGRKFVALVSPPSGPLADGVESKFVFGGDLAENEVGPAIFVDFLPAALKEGSFVSAPKVEVVSEGLESLQGSLDVLKKGVSAKKLVVSL</sequence>
<keyword evidence="2" id="KW-0547">Nucleotide-binding</keyword>